<name>A0A2G9RX44_AQUCT</name>
<dbReference type="InterPro" id="IPR037191">
    <property type="entry name" value="VPS9_dom_sf"/>
</dbReference>
<dbReference type="SUPFAM" id="SSF109993">
    <property type="entry name" value="VPS9 domain"/>
    <property type="match status" value="1"/>
</dbReference>
<gene>
    <name evidence="2" type="ORF">AB205_0107980</name>
</gene>
<reference evidence="3" key="1">
    <citation type="journal article" date="2017" name="Nat. Commun.">
        <title>The North American bullfrog draft genome provides insight into hormonal regulation of long noncoding RNA.</title>
        <authorList>
            <person name="Hammond S.A."/>
            <person name="Warren R.L."/>
            <person name="Vandervalk B.P."/>
            <person name="Kucuk E."/>
            <person name="Khan H."/>
            <person name="Gibb E.A."/>
            <person name="Pandoh P."/>
            <person name="Kirk H."/>
            <person name="Zhao Y."/>
            <person name="Jones M."/>
            <person name="Mungall A.J."/>
            <person name="Coope R."/>
            <person name="Pleasance S."/>
            <person name="Moore R.A."/>
            <person name="Holt R.A."/>
            <person name="Round J.M."/>
            <person name="Ohora S."/>
            <person name="Walle B.V."/>
            <person name="Veldhoen N."/>
            <person name="Helbing C.C."/>
            <person name="Birol I."/>
        </authorList>
    </citation>
    <scope>NUCLEOTIDE SEQUENCE [LARGE SCALE GENOMIC DNA]</scope>
</reference>
<keyword evidence="3" id="KW-1185">Reference proteome</keyword>
<dbReference type="GO" id="GO:0031267">
    <property type="term" value="F:small GTPase binding"/>
    <property type="evidence" value="ECO:0007669"/>
    <property type="project" value="TreeGrafter"/>
</dbReference>
<evidence type="ECO:0000259" key="1">
    <source>
        <dbReference type="PROSITE" id="PS51205"/>
    </source>
</evidence>
<dbReference type="GO" id="GO:0005737">
    <property type="term" value="C:cytoplasm"/>
    <property type="evidence" value="ECO:0007669"/>
    <property type="project" value="TreeGrafter"/>
</dbReference>
<dbReference type="Pfam" id="PF02204">
    <property type="entry name" value="VPS9"/>
    <property type="match status" value="1"/>
</dbReference>
<dbReference type="AlphaFoldDB" id="A0A2G9RX44"/>
<dbReference type="GO" id="GO:0030425">
    <property type="term" value="C:dendrite"/>
    <property type="evidence" value="ECO:0007669"/>
    <property type="project" value="TreeGrafter"/>
</dbReference>
<evidence type="ECO:0000313" key="2">
    <source>
        <dbReference type="EMBL" id="PIO32414.1"/>
    </source>
</evidence>
<dbReference type="GO" id="GO:0016197">
    <property type="term" value="P:endosomal transport"/>
    <property type="evidence" value="ECO:0007669"/>
    <property type="project" value="TreeGrafter"/>
</dbReference>
<dbReference type="GO" id="GO:0005085">
    <property type="term" value="F:guanyl-nucleotide exchange factor activity"/>
    <property type="evidence" value="ECO:0007669"/>
    <property type="project" value="TreeGrafter"/>
</dbReference>
<dbReference type="Proteomes" id="UP000228934">
    <property type="component" value="Unassembled WGS sequence"/>
</dbReference>
<protein>
    <recommendedName>
        <fullName evidence="1">VPS9 domain-containing protein</fullName>
    </recommendedName>
</protein>
<dbReference type="InterPro" id="IPR051984">
    <property type="entry name" value="Alsin"/>
</dbReference>
<dbReference type="PROSITE" id="PS51205">
    <property type="entry name" value="VPS9"/>
    <property type="match status" value="1"/>
</dbReference>
<feature type="domain" description="VPS9" evidence="1">
    <location>
        <begin position="59"/>
        <end position="182"/>
    </location>
</feature>
<dbReference type="PANTHER" id="PTHR46089:SF3">
    <property type="entry name" value="ALSIN"/>
    <property type="match status" value="1"/>
</dbReference>
<dbReference type="EMBL" id="KV932783">
    <property type="protein sequence ID" value="PIO32414.1"/>
    <property type="molecule type" value="Genomic_DNA"/>
</dbReference>
<accession>A0A2G9RX44</accession>
<evidence type="ECO:0000313" key="3">
    <source>
        <dbReference type="Proteomes" id="UP000228934"/>
    </source>
</evidence>
<dbReference type="OrthoDB" id="48314at2759"/>
<organism evidence="2 3">
    <name type="scientific">Aquarana catesbeiana</name>
    <name type="common">American bullfrog</name>
    <name type="synonym">Rana catesbeiana</name>
    <dbReference type="NCBI Taxonomy" id="8400"/>
    <lineage>
        <taxon>Eukaryota</taxon>
        <taxon>Metazoa</taxon>
        <taxon>Chordata</taxon>
        <taxon>Craniata</taxon>
        <taxon>Vertebrata</taxon>
        <taxon>Euteleostomi</taxon>
        <taxon>Amphibia</taxon>
        <taxon>Batrachia</taxon>
        <taxon>Anura</taxon>
        <taxon>Neobatrachia</taxon>
        <taxon>Ranoidea</taxon>
        <taxon>Ranidae</taxon>
        <taxon>Aquarana</taxon>
    </lineage>
</organism>
<dbReference type="InterPro" id="IPR003123">
    <property type="entry name" value="VPS9"/>
</dbReference>
<dbReference type="PANTHER" id="PTHR46089">
    <property type="entry name" value="ALSIN HOMOLOG"/>
    <property type="match status" value="1"/>
</dbReference>
<dbReference type="GO" id="GO:0005813">
    <property type="term" value="C:centrosome"/>
    <property type="evidence" value="ECO:0007669"/>
    <property type="project" value="TreeGrafter"/>
</dbReference>
<dbReference type="Gene3D" id="1.20.1050.80">
    <property type="entry name" value="VPS9 domain"/>
    <property type="match status" value="1"/>
</dbReference>
<sequence>MQKLLASLPFAVKQLFGDVLDNTSKEILVEKVPLLPFKKRSKCIFVFKAPSSVPGASASRQSRWLPPSGSKDQTFLRIQRKKKEVFLSSIGPSFAKNTTFTPSDKLKVIQQTFEEITQEAQESLKEGFLWSMDELFPVFLYVVLRARIRNLGSEVHLIEDLMDPYLQHGEQGIMFTTLKVKI</sequence>
<proteinExistence type="predicted"/>